<protein>
    <recommendedName>
        <fullName evidence="3">Thioesterase domain-containing protein</fullName>
    </recommendedName>
</protein>
<name>A0A6A6PE19_9PEZI</name>
<reference evidence="1" key="1">
    <citation type="journal article" date="2020" name="Stud. Mycol.">
        <title>101 Dothideomycetes genomes: a test case for predicting lifestyles and emergence of pathogens.</title>
        <authorList>
            <person name="Haridas S."/>
            <person name="Albert R."/>
            <person name="Binder M."/>
            <person name="Bloem J."/>
            <person name="Labutti K."/>
            <person name="Salamov A."/>
            <person name="Andreopoulos B."/>
            <person name="Baker S."/>
            <person name="Barry K."/>
            <person name="Bills G."/>
            <person name="Bluhm B."/>
            <person name="Cannon C."/>
            <person name="Castanera R."/>
            <person name="Culley D."/>
            <person name="Daum C."/>
            <person name="Ezra D."/>
            <person name="Gonzalez J."/>
            <person name="Henrissat B."/>
            <person name="Kuo A."/>
            <person name="Liang C."/>
            <person name="Lipzen A."/>
            <person name="Lutzoni F."/>
            <person name="Magnuson J."/>
            <person name="Mondo S."/>
            <person name="Nolan M."/>
            <person name="Ohm R."/>
            <person name="Pangilinan J."/>
            <person name="Park H.-J."/>
            <person name="Ramirez L."/>
            <person name="Alfaro M."/>
            <person name="Sun H."/>
            <person name="Tritt A."/>
            <person name="Yoshinaga Y."/>
            <person name="Zwiers L.-H."/>
            <person name="Turgeon B."/>
            <person name="Goodwin S."/>
            <person name="Spatafora J."/>
            <person name="Crous P."/>
            <person name="Grigoriev I."/>
        </authorList>
    </citation>
    <scope>NUCLEOTIDE SEQUENCE</scope>
    <source>
        <strain evidence="1">ATCC 16933</strain>
    </source>
</reference>
<gene>
    <name evidence="1" type="ORF">BDY21DRAFT_9896</name>
</gene>
<dbReference type="EMBL" id="MU001670">
    <property type="protein sequence ID" value="KAF2462218.1"/>
    <property type="molecule type" value="Genomic_DNA"/>
</dbReference>
<sequence length="159" mass="17228">MAQVESRTEDRTEHIFPRKIAPTLGWTRMVSTRSRCRPVNIFDFQGYDGPSDDMAALPGHVGFLLLSYPGAGVAFAARALLQLANDPPGLVNIAIAWFRVPATDLPTRLGAPGCSSVKSGYFPTGLDPDFPGRSITACLVRATVREDGCLMICKSRLTM</sequence>
<keyword evidence="2" id="KW-1185">Reference proteome</keyword>
<proteinExistence type="predicted"/>
<organism evidence="1 2">
    <name type="scientific">Lineolata rhizophorae</name>
    <dbReference type="NCBI Taxonomy" id="578093"/>
    <lineage>
        <taxon>Eukaryota</taxon>
        <taxon>Fungi</taxon>
        <taxon>Dikarya</taxon>
        <taxon>Ascomycota</taxon>
        <taxon>Pezizomycotina</taxon>
        <taxon>Dothideomycetes</taxon>
        <taxon>Dothideomycetes incertae sedis</taxon>
        <taxon>Lineolatales</taxon>
        <taxon>Lineolataceae</taxon>
        <taxon>Lineolata</taxon>
    </lineage>
</organism>
<evidence type="ECO:0000313" key="1">
    <source>
        <dbReference type="EMBL" id="KAF2462218.1"/>
    </source>
</evidence>
<dbReference type="Proteomes" id="UP000799766">
    <property type="component" value="Unassembled WGS sequence"/>
</dbReference>
<dbReference type="AlphaFoldDB" id="A0A6A6PE19"/>
<evidence type="ECO:0000313" key="2">
    <source>
        <dbReference type="Proteomes" id="UP000799766"/>
    </source>
</evidence>
<evidence type="ECO:0008006" key="3">
    <source>
        <dbReference type="Google" id="ProtNLM"/>
    </source>
</evidence>
<accession>A0A6A6PE19</accession>